<dbReference type="PANTHER" id="PTHR31018:SF3">
    <property type="entry name" value="RECEPTOR PROTEIN-TYROSINE KINASE"/>
    <property type="match status" value="1"/>
</dbReference>
<dbReference type="AlphaFoldDB" id="A0AB35YV13"/>
<evidence type="ECO:0000259" key="6">
    <source>
        <dbReference type="PROSITE" id="PS50268"/>
    </source>
</evidence>
<evidence type="ECO:0000256" key="3">
    <source>
        <dbReference type="ARBA" id="ARBA00022525"/>
    </source>
</evidence>
<dbReference type="PROSITE" id="PS50268">
    <property type="entry name" value="CADHERIN_2"/>
    <property type="match status" value="1"/>
</dbReference>
<dbReference type="InterPro" id="IPR000494">
    <property type="entry name" value="Rcpt_L-dom"/>
</dbReference>
<dbReference type="Pfam" id="PF01030">
    <property type="entry name" value="Recep_L_domain"/>
    <property type="match status" value="1"/>
</dbReference>
<dbReference type="Proteomes" id="UP001390963">
    <property type="component" value="Unassembled WGS sequence"/>
</dbReference>
<dbReference type="InterPro" id="IPR051648">
    <property type="entry name" value="CWI-Assembly_Regulator"/>
</dbReference>
<feature type="domain" description="Cadherin" evidence="6">
    <location>
        <begin position="38"/>
        <end position="136"/>
    </location>
</feature>
<dbReference type="GO" id="GO:0007156">
    <property type="term" value="P:homophilic cell adhesion via plasma membrane adhesion molecules"/>
    <property type="evidence" value="ECO:0007669"/>
    <property type="project" value="InterPro"/>
</dbReference>
<comment type="subcellular location">
    <subcellularLocation>
        <location evidence="1">Secreted</location>
        <location evidence="1">Cell wall</location>
    </subcellularLocation>
</comment>
<dbReference type="GO" id="GO:0005509">
    <property type="term" value="F:calcium ion binding"/>
    <property type="evidence" value="ECO:0007669"/>
    <property type="project" value="InterPro"/>
</dbReference>
<keyword evidence="5" id="KW-0325">Glycoprotein</keyword>
<sequence>MNRLLTFRIIAVAIILTFISCSKDSDDPVPQETEITVSTTDFSITIDENPTIGQVIGSVQGSTNEGTVTFSITEQTPEGAFSIDASSGELKVADETLFDFETNPTITGTVQVANGAVSENASVEITLNDLVENHIFDDSIVLFTQEEVNDFGANNYTHITGSLLIGKIDNTQSSINDLRPLNALKSIGRQFIIIDNPLLSNLAGLENLEFIGGNFLIEDNPNLINIESLRNLTTINDYLYINNNDQLTNLNGLENIISISGDLGIFSNEILSDINSLQNLTSIGKRLLFENNPSLLDFNLSSLTVIAERLDIRHCPNITHLNSLTNLQTIGTDIYLSSNFNLIDFCGLQSLLIDNGLGGNYTAIYNAYNPTKQDIIDGNCSL</sequence>
<dbReference type="RefSeq" id="WP_342687980.1">
    <property type="nucleotide sequence ID" value="NZ_JAZBJM010000015.1"/>
</dbReference>
<dbReference type="SUPFAM" id="SSF52058">
    <property type="entry name" value="L domain-like"/>
    <property type="match status" value="3"/>
</dbReference>
<evidence type="ECO:0000313" key="7">
    <source>
        <dbReference type="EMBL" id="MEM0519541.1"/>
    </source>
</evidence>
<comment type="caution">
    <text evidence="7">The sequence shown here is derived from an EMBL/GenBank/DDBJ whole genome shotgun (WGS) entry which is preliminary data.</text>
</comment>
<evidence type="ECO:0000313" key="9">
    <source>
        <dbReference type="Proteomes" id="UP001388259"/>
    </source>
</evidence>
<dbReference type="Proteomes" id="UP001388259">
    <property type="component" value="Unassembled WGS sequence"/>
</dbReference>
<evidence type="ECO:0000313" key="10">
    <source>
        <dbReference type="Proteomes" id="UP001390963"/>
    </source>
</evidence>
<protein>
    <recommendedName>
        <fullName evidence="6">Cadherin domain-containing protein</fullName>
    </recommendedName>
</protein>
<dbReference type="InterPro" id="IPR002126">
    <property type="entry name" value="Cadherin-like_dom"/>
</dbReference>
<dbReference type="PANTHER" id="PTHR31018">
    <property type="entry name" value="SPORULATION-SPECIFIC PROTEIN-RELATED"/>
    <property type="match status" value="1"/>
</dbReference>
<dbReference type="Gene3D" id="2.60.40.60">
    <property type="entry name" value="Cadherins"/>
    <property type="match status" value="1"/>
</dbReference>
<name>A0AB35YV13_9FLAO</name>
<gene>
    <name evidence="8" type="ORF">VZD24_14420</name>
    <name evidence="7" type="ORF">VZD85_14360</name>
</gene>
<keyword evidence="4" id="KW-0732">Signal</keyword>
<accession>A0AB35YV13</accession>
<keyword evidence="3" id="KW-0964">Secreted</keyword>
<dbReference type="PROSITE" id="PS51257">
    <property type="entry name" value="PROKAR_LIPOPROTEIN"/>
    <property type="match status" value="1"/>
</dbReference>
<dbReference type="CDD" id="cd11304">
    <property type="entry name" value="Cadherin_repeat"/>
    <property type="match status" value="1"/>
</dbReference>
<dbReference type="InterPro" id="IPR036941">
    <property type="entry name" value="Rcpt_L-dom_sf"/>
</dbReference>
<dbReference type="InterPro" id="IPR015919">
    <property type="entry name" value="Cadherin-like_sf"/>
</dbReference>
<reference evidence="7 10" key="1">
    <citation type="submission" date="2024-01" db="EMBL/GenBank/DDBJ databases">
        <title>Aequorivita flavus sp. nov., isolated from deep-sea sediment.</title>
        <authorList>
            <person name="Chen X."/>
        </authorList>
    </citation>
    <scope>NUCLEOTIDE SEQUENCE</scope>
    <source>
        <strain evidence="7">MCCC 1A16923</strain>
        <strain evidence="8 10">MCCC 1A16935</strain>
    </source>
</reference>
<evidence type="ECO:0000313" key="8">
    <source>
        <dbReference type="EMBL" id="MEM0574717.1"/>
    </source>
</evidence>
<keyword evidence="2" id="KW-0134">Cell wall</keyword>
<keyword evidence="10" id="KW-1185">Reference proteome</keyword>
<evidence type="ECO:0000256" key="1">
    <source>
        <dbReference type="ARBA" id="ARBA00004191"/>
    </source>
</evidence>
<dbReference type="EMBL" id="JAZBJM010000015">
    <property type="protein sequence ID" value="MEM0519541.1"/>
    <property type="molecule type" value="Genomic_DNA"/>
</dbReference>
<proteinExistence type="predicted"/>
<dbReference type="SUPFAM" id="SSF49313">
    <property type="entry name" value="Cadherin-like"/>
    <property type="match status" value="1"/>
</dbReference>
<evidence type="ECO:0000256" key="4">
    <source>
        <dbReference type="ARBA" id="ARBA00022729"/>
    </source>
</evidence>
<dbReference type="GO" id="GO:0030313">
    <property type="term" value="C:cell envelope"/>
    <property type="evidence" value="ECO:0007669"/>
    <property type="project" value="UniProtKB-SubCell"/>
</dbReference>
<evidence type="ECO:0000256" key="2">
    <source>
        <dbReference type="ARBA" id="ARBA00022512"/>
    </source>
</evidence>
<dbReference type="Gene3D" id="3.80.20.20">
    <property type="entry name" value="Receptor L-domain"/>
    <property type="match status" value="2"/>
</dbReference>
<evidence type="ECO:0000256" key="5">
    <source>
        <dbReference type="ARBA" id="ARBA00023180"/>
    </source>
</evidence>
<dbReference type="GO" id="GO:0016020">
    <property type="term" value="C:membrane"/>
    <property type="evidence" value="ECO:0007669"/>
    <property type="project" value="InterPro"/>
</dbReference>
<organism evidence="7 9">
    <name type="scientific">Aequorivita flava</name>
    <dbReference type="NCBI Taxonomy" id="3114371"/>
    <lineage>
        <taxon>Bacteria</taxon>
        <taxon>Pseudomonadati</taxon>
        <taxon>Bacteroidota</taxon>
        <taxon>Flavobacteriia</taxon>
        <taxon>Flavobacteriales</taxon>
        <taxon>Flavobacteriaceae</taxon>
        <taxon>Aequorivita</taxon>
    </lineage>
</organism>
<dbReference type="EMBL" id="JBANCF010000017">
    <property type="protein sequence ID" value="MEM0574717.1"/>
    <property type="molecule type" value="Genomic_DNA"/>
</dbReference>